<evidence type="ECO:0000256" key="1">
    <source>
        <dbReference type="SAM" id="Phobius"/>
    </source>
</evidence>
<sequence length="95" mass="11269">MNQNRLNKYNETNLKIFIWTLFIIFLISIPILYILFIEKVRVDITNDFNSNKTIVCKVHDLKIEVSKDDGWIIDDSYKFVKGPTKLIISRCETKE</sequence>
<dbReference type="AlphaFoldDB" id="A0AAP4Q1B0"/>
<feature type="transmembrane region" description="Helical" evidence="1">
    <location>
        <begin position="16"/>
        <end position="36"/>
    </location>
</feature>
<dbReference type="EMBL" id="JAQJJM010000065">
    <property type="protein sequence ID" value="MDN5133496.1"/>
    <property type="molecule type" value="Genomic_DNA"/>
</dbReference>
<reference evidence="2" key="2">
    <citation type="submission" date="2023-01" db="EMBL/GenBank/DDBJ databases">
        <authorList>
            <person name="Uljanovas D."/>
        </authorList>
    </citation>
    <scope>NUCLEOTIDE SEQUENCE</scope>
    <source>
        <strain evidence="2">H19</strain>
    </source>
</reference>
<accession>A0AAP4Q1B0</accession>
<evidence type="ECO:0000313" key="2">
    <source>
        <dbReference type="EMBL" id="MDN5133496.1"/>
    </source>
</evidence>
<comment type="caution">
    <text evidence="2">The sequence shown here is derived from an EMBL/GenBank/DDBJ whole genome shotgun (WGS) entry which is preliminary data.</text>
</comment>
<organism evidence="2 3">
    <name type="scientific">Aliarcobacter butzleri</name>
    <dbReference type="NCBI Taxonomy" id="28197"/>
    <lineage>
        <taxon>Bacteria</taxon>
        <taxon>Pseudomonadati</taxon>
        <taxon>Campylobacterota</taxon>
        <taxon>Epsilonproteobacteria</taxon>
        <taxon>Campylobacterales</taxon>
        <taxon>Arcobacteraceae</taxon>
        <taxon>Aliarcobacter</taxon>
    </lineage>
</organism>
<evidence type="ECO:0000313" key="3">
    <source>
        <dbReference type="Proteomes" id="UP001171508"/>
    </source>
</evidence>
<proteinExistence type="predicted"/>
<keyword evidence="1" id="KW-1133">Transmembrane helix</keyword>
<reference evidence="2" key="1">
    <citation type="journal article" date="2023" name="Microorganisms">
        <title>Genomic Characterization of Arcobacter butzleri Strains Isolated from Various Sources in Lithuania.</title>
        <authorList>
            <person name="Uljanovas D."/>
            <person name="Golz G."/>
            <person name="Fleischmann S."/>
            <person name="Kudirkiene E."/>
            <person name="Kasetiene N."/>
            <person name="Grineviciene A."/>
            <person name="Tamuleviciene E."/>
            <person name="Aksomaitiene J."/>
            <person name="Alter T."/>
            <person name="Malakauskas M."/>
        </authorList>
    </citation>
    <scope>NUCLEOTIDE SEQUENCE</scope>
    <source>
        <strain evidence="2">H19</strain>
    </source>
</reference>
<dbReference type="RefSeq" id="WP_151950063.1">
    <property type="nucleotide sequence ID" value="NZ_CABVRA010000034.1"/>
</dbReference>
<name>A0AAP4Q1B0_9BACT</name>
<keyword evidence="1" id="KW-0472">Membrane</keyword>
<dbReference type="Proteomes" id="UP001171508">
    <property type="component" value="Unassembled WGS sequence"/>
</dbReference>
<gene>
    <name evidence="2" type="ORF">PJV92_12285</name>
</gene>
<keyword evidence="1" id="KW-0812">Transmembrane</keyword>
<protein>
    <submittedName>
        <fullName evidence="2">Uncharacterized protein</fullName>
    </submittedName>
</protein>